<sequence>MKTISPLISHHRSELKAEAKLDRHLLTGAIFMAVVSFSVFLSTLLGKYPLPFGADVFADNPERMIGASNFFVATAIGAALRIWRKRQMRIKLLVAEAFIREGDEDTGLRLLLEPVFGETVWDGAETPILSERSRA</sequence>
<dbReference type="EMBL" id="AWFH01000008">
    <property type="protein sequence ID" value="KCZ62754.1"/>
    <property type="molecule type" value="Genomic_DNA"/>
</dbReference>
<feature type="transmembrane region" description="Helical" evidence="1">
    <location>
        <begin position="65"/>
        <end position="83"/>
    </location>
</feature>
<keyword evidence="5" id="KW-1185">Reference proteome</keyword>
<dbReference type="AlphaFoldDB" id="A0A059E473"/>
<keyword evidence="1" id="KW-1133">Transmembrane helix</keyword>
<feature type="transmembrane region" description="Helical" evidence="1">
    <location>
        <begin position="25"/>
        <end position="45"/>
    </location>
</feature>
<reference evidence="6 7" key="2">
    <citation type="journal article" date="2018" name="Nat. Biotechnol.">
        <title>A standardized bacterial taxonomy based on genome phylogeny substantially revises the tree of life.</title>
        <authorList>
            <person name="Parks D.H."/>
            <person name="Chuvochina M."/>
            <person name="Waite D.W."/>
            <person name="Rinke C."/>
            <person name="Skarshewski A."/>
            <person name="Chaumeil P.A."/>
            <person name="Hugenholtz P."/>
        </authorList>
    </citation>
    <scope>NUCLEOTIDE SEQUENCE [LARGE SCALE GENOMIC DNA]</scope>
    <source>
        <strain evidence="3">UBA10378</strain>
        <strain evidence="2">UBA8557</strain>
    </source>
</reference>
<accession>A0A059E473</accession>
<keyword evidence="1" id="KW-0812">Transmembrane</keyword>
<name>A0A059E473_9PROT</name>
<gene>
    <name evidence="2" type="ORF">DCG65_06855</name>
    <name evidence="3" type="ORF">DD728_15600</name>
    <name evidence="4" type="ORF">HY36_15405</name>
</gene>
<evidence type="ECO:0000313" key="4">
    <source>
        <dbReference type="EMBL" id="KCZ62754.1"/>
    </source>
</evidence>
<organism evidence="4 5">
    <name type="scientific">Hyphomonas atlantica</name>
    <dbReference type="NCBI Taxonomy" id="1280948"/>
    <lineage>
        <taxon>Bacteria</taxon>
        <taxon>Pseudomonadati</taxon>
        <taxon>Pseudomonadota</taxon>
        <taxon>Alphaproteobacteria</taxon>
        <taxon>Hyphomonadales</taxon>
        <taxon>Hyphomonadaceae</taxon>
        <taxon>Hyphomonas</taxon>
    </lineage>
</organism>
<keyword evidence="1" id="KW-0472">Membrane</keyword>
<dbReference type="Proteomes" id="UP000263957">
    <property type="component" value="Unassembled WGS sequence"/>
</dbReference>
<dbReference type="Proteomes" id="UP000259173">
    <property type="component" value="Unassembled WGS sequence"/>
</dbReference>
<dbReference type="RefSeq" id="WP_035550124.1">
    <property type="nucleotide sequence ID" value="NZ_AWFH01000008.1"/>
</dbReference>
<dbReference type="Proteomes" id="UP000024547">
    <property type="component" value="Unassembled WGS sequence"/>
</dbReference>
<proteinExistence type="predicted"/>
<evidence type="ECO:0000313" key="5">
    <source>
        <dbReference type="Proteomes" id="UP000024547"/>
    </source>
</evidence>
<dbReference type="EMBL" id="DOGS01000317">
    <property type="protein sequence ID" value="HBQ50274.1"/>
    <property type="molecule type" value="Genomic_DNA"/>
</dbReference>
<dbReference type="EMBL" id="DMBR01000206">
    <property type="protein sequence ID" value="HAE94261.1"/>
    <property type="molecule type" value="Genomic_DNA"/>
</dbReference>
<comment type="caution">
    <text evidence="4">The sequence shown here is derived from an EMBL/GenBank/DDBJ whole genome shotgun (WGS) entry which is preliminary data.</text>
</comment>
<reference evidence="4 5" key="1">
    <citation type="journal article" date="2014" name="Antonie Van Leeuwenhoek">
        <title>Hyphomonas beringensis sp. nov. and Hyphomonas chukchiensis sp. nov., isolated from surface seawater of the Bering Sea and Chukchi Sea.</title>
        <authorList>
            <person name="Li C."/>
            <person name="Lai Q."/>
            <person name="Li G."/>
            <person name="Dong C."/>
            <person name="Wang J."/>
            <person name="Liao Y."/>
            <person name="Shao Z."/>
        </authorList>
    </citation>
    <scope>NUCLEOTIDE SEQUENCE [LARGE SCALE GENOMIC DNA]</scope>
    <source>
        <strain evidence="4 5">22II1-22F38</strain>
    </source>
</reference>
<evidence type="ECO:0000313" key="6">
    <source>
        <dbReference type="Proteomes" id="UP000259173"/>
    </source>
</evidence>
<evidence type="ECO:0000313" key="3">
    <source>
        <dbReference type="EMBL" id="HBQ50274.1"/>
    </source>
</evidence>
<dbReference type="PATRIC" id="fig|1280948.3.peg.1315"/>
<evidence type="ECO:0000313" key="7">
    <source>
        <dbReference type="Proteomes" id="UP000263957"/>
    </source>
</evidence>
<evidence type="ECO:0000256" key="1">
    <source>
        <dbReference type="SAM" id="Phobius"/>
    </source>
</evidence>
<protein>
    <submittedName>
        <fullName evidence="4">Uncharacterized protein</fullName>
    </submittedName>
</protein>
<dbReference type="OrthoDB" id="7619299at2"/>
<dbReference type="STRING" id="1280948.HY36_15405"/>
<evidence type="ECO:0000313" key="2">
    <source>
        <dbReference type="EMBL" id="HAE94261.1"/>
    </source>
</evidence>